<organism evidence="1 2">
    <name type="scientific">Hamiltosporidium tvaerminnensis</name>
    <dbReference type="NCBI Taxonomy" id="1176355"/>
    <lineage>
        <taxon>Eukaryota</taxon>
        <taxon>Fungi</taxon>
        <taxon>Fungi incertae sedis</taxon>
        <taxon>Microsporidia</taxon>
        <taxon>Dubosqiidae</taxon>
        <taxon>Hamiltosporidium</taxon>
    </lineage>
</organism>
<dbReference type="EMBL" id="PITJ01000732">
    <property type="protein sequence ID" value="TBU01346.1"/>
    <property type="molecule type" value="Genomic_DNA"/>
</dbReference>
<accession>A0A4Q9L2K4</accession>
<reference evidence="1 2" key="1">
    <citation type="submission" date="2017-12" db="EMBL/GenBank/DDBJ databases">
        <authorList>
            <person name="Pombert J.-F."/>
            <person name="Haag K.L."/>
            <person name="Ebert D."/>
        </authorList>
    </citation>
    <scope>NUCLEOTIDE SEQUENCE [LARGE SCALE GENOMIC DNA]</scope>
    <source>
        <strain evidence="1">FI-OER-3-3</strain>
    </source>
</reference>
<evidence type="ECO:0000313" key="2">
    <source>
        <dbReference type="Proteomes" id="UP000292362"/>
    </source>
</evidence>
<comment type="caution">
    <text evidence="1">The sequence shown here is derived from an EMBL/GenBank/DDBJ whole genome shotgun (WGS) entry which is preliminary data.</text>
</comment>
<dbReference type="Proteomes" id="UP000292362">
    <property type="component" value="Unassembled WGS sequence"/>
</dbReference>
<dbReference type="AlphaFoldDB" id="A0A4Q9L2K4"/>
<gene>
    <name evidence="1" type="ORF">CWI37_0732p0020</name>
</gene>
<proteinExistence type="predicted"/>
<protein>
    <submittedName>
        <fullName evidence="1">Uncharacterized protein</fullName>
    </submittedName>
</protein>
<sequence length="135" mass="15780">MKISLGKPNEIFPSFLKYLDTRIKTDDKIRCNRPDIHILDKRKNKQTLVEDRIAFQDSLQTVETDKIRNYDLLANELASLSVILGAEMHKQPTPPLKQVDNEEDCERTINANEESVEIMERIYLEKEKFVSPDFN</sequence>
<dbReference type="VEuPathDB" id="MicrosporidiaDB:CWI37_0732p0020"/>
<name>A0A4Q9L2K4_9MICR</name>
<evidence type="ECO:0000313" key="1">
    <source>
        <dbReference type="EMBL" id="TBU01346.1"/>
    </source>
</evidence>